<dbReference type="GO" id="GO:0006357">
    <property type="term" value="P:regulation of transcription by RNA polymerase II"/>
    <property type="evidence" value="ECO:0007669"/>
    <property type="project" value="TreeGrafter"/>
</dbReference>
<feature type="compositionally biased region" description="Polar residues" evidence="4">
    <location>
        <begin position="158"/>
        <end position="167"/>
    </location>
</feature>
<feature type="compositionally biased region" description="Low complexity" evidence="4">
    <location>
        <begin position="383"/>
        <end position="419"/>
    </location>
</feature>
<feature type="compositionally biased region" description="Low complexity" evidence="4">
    <location>
        <begin position="322"/>
        <end position="332"/>
    </location>
</feature>
<dbReference type="OrthoDB" id="10065080at2759"/>
<dbReference type="GeneID" id="112689343"/>
<evidence type="ECO:0000313" key="8">
    <source>
        <dbReference type="RefSeq" id="XP_025418792.1"/>
    </source>
</evidence>
<evidence type="ECO:0000256" key="1">
    <source>
        <dbReference type="ARBA" id="ARBA00004123"/>
    </source>
</evidence>
<feature type="domain" description="Interferon regulatory factor 2-binding protein 1/2-like C3HC4 zinc finger" evidence="6">
    <location>
        <begin position="505"/>
        <end position="576"/>
    </location>
</feature>
<proteinExistence type="inferred from homology"/>
<evidence type="ECO:0000256" key="3">
    <source>
        <dbReference type="ARBA" id="ARBA00023242"/>
    </source>
</evidence>
<keyword evidence="3" id="KW-0539">Nucleus</keyword>
<dbReference type="InterPro" id="IPR057414">
    <property type="entry name" value="Zf-C3HC4_IRF-2BP1_2"/>
</dbReference>
<dbReference type="AlphaFoldDB" id="A0A8B8G7F4"/>
<dbReference type="GO" id="GO:0005634">
    <property type="term" value="C:nucleus"/>
    <property type="evidence" value="ECO:0007669"/>
    <property type="project" value="UniProtKB-SubCell"/>
</dbReference>
<dbReference type="InterPro" id="IPR022750">
    <property type="entry name" value="IRF-2BP1_2-like_Znf"/>
</dbReference>
<dbReference type="SUPFAM" id="SSF57850">
    <property type="entry name" value="RING/U-box"/>
    <property type="match status" value="1"/>
</dbReference>
<feature type="compositionally biased region" description="Gly residues" evidence="4">
    <location>
        <begin position="420"/>
        <end position="446"/>
    </location>
</feature>
<evidence type="ECO:0000313" key="7">
    <source>
        <dbReference type="Proteomes" id="UP000694846"/>
    </source>
</evidence>
<feature type="region of interest" description="Disordered" evidence="4">
    <location>
        <begin position="289"/>
        <end position="479"/>
    </location>
</feature>
<dbReference type="Gene3D" id="1.10.10.1580">
    <property type="entry name" value="Interferon regulatory factor 2-binding protein"/>
    <property type="match status" value="1"/>
</dbReference>
<comment type="similarity">
    <text evidence="2">Belongs to the IRF2BP family.</text>
</comment>
<feature type="region of interest" description="Disordered" evidence="4">
    <location>
        <begin position="56"/>
        <end position="88"/>
    </location>
</feature>
<dbReference type="PANTHER" id="PTHR10816:SF19">
    <property type="entry name" value="PROTEIN INTERACTING WITH TTK69 AND SIN3A, ISOFORM D"/>
    <property type="match status" value="1"/>
</dbReference>
<dbReference type="GO" id="GO:0003714">
    <property type="term" value="F:transcription corepressor activity"/>
    <property type="evidence" value="ECO:0007669"/>
    <property type="project" value="TreeGrafter"/>
</dbReference>
<feature type="region of interest" description="Disordered" evidence="4">
    <location>
        <begin position="138"/>
        <end position="233"/>
    </location>
</feature>
<dbReference type="Proteomes" id="UP000694846">
    <property type="component" value="Unplaced"/>
</dbReference>
<evidence type="ECO:0000259" key="6">
    <source>
        <dbReference type="Pfam" id="PF25454"/>
    </source>
</evidence>
<dbReference type="Pfam" id="PF25454">
    <property type="entry name" value="zf-C3HC4_IRF-2BP1_2"/>
    <property type="match status" value="1"/>
</dbReference>
<comment type="subcellular location">
    <subcellularLocation>
        <location evidence="1">Nucleus</location>
    </subcellularLocation>
</comment>
<reference evidence="8" key="1">
    <citation type="submission" date="2025-08" db="UniProtKB">
        <authorList>
            <consortium name="RefSeq"/>
        </authorList>
    </citation>
    <scope>IDENTIFICATION</scope>
    <source>
        <tissue evidence="8">Whole body</tissue>
    </source>
</reference>
<feature type="compositionally biased region" description="Gly residues" evidence="4">
    <location>
        <begin position="456"/>
        <end position="467"/>
    </location>
</feature>
<name>A0A8B8G7F4_9HEMI</name>
<feature type="compositionally biased region" description="Low complexity" evidence="4">
    <location>
        <begin position="218"/>
        <end position="230"/>
    </location>
</feature>
<feature type="compositionally biased region" description="Basic and acidic residues" evidence="4">
    <location>
        <begin position="202"/>
        <end position="217"/>
    </location>
</feature>
<dbReference type="CTD" id="32205"/>
<sequence>MQMGKRQHCYLCDLPRMPWAMLHDFSEPVCRGCVNYEGADRIELVIETARQMKRAHGFQESARSSSVGGGSSSVNINAHHPKNSHRHENGTLEVVGLTPQAHQLTARQTQQQQQPPPPPPTTVTSHYATLHHPRSTLMEYPGRSVGAGVNHAGDHDTAMSSRTSVRLQQSQQQQHMAHHIPSRAQTGNQGLKRGLSSQVDDDDHHVESNKRMMEEQHQQQQQQQRPPMQRGDSLPAVSLAVPFVERTFKAEAKHPLRTTSFDASSFKTAGGYASVAVAQQCMTNGTGPAAGSPLAAGRTTGSPTDGPPSMQTIGAGGGQPGGPNQQNGPNNPMAALMSVADNLPPGSPQSARGSPPGSTGPNNAQAPGGPRSASRGSQHSPNSTGGSSSGRRSSGSRHVSSTTVTSSEANGAGSAVAGPPGVGGAGGNGPGGGGSGGATANGGANGGSAQNASATVGGGGSADGGAAGTSMETGAPTVPLVPPISIPPTNASAAAAATATNTATLKCTLCQERLEDTHFVQCPSVPLHKFCFPCSRDSIKRQGAGSEVYCPSGDKCPLANSNVPWAFMQGEIATILGEEFKVKKERDS</sequence>
<evidence type="ECO:0000259" key="5">
    <source>
        <dbReference type="Pfam" id="PF11261"/>
    </source>
</evidence>
<protein>
    <submittedName>
        <fullName evidence="8">Interferon regulatory factor 2-binding protein-like B isoform X1</fullName>
    </submittedName>
</protein>
<dbReference type="Pfam" id="PF11261">
    <property type="entry name" value="IRF-2BP1_2"/>
    <property type="match status" value="1"/>
</dbReference>
<feature type="region of interest" description="Disordered" evidence="4">
    <location>
        <begin position="102"/>
        <end position="126"/>
    </location>
</feature>
<dbReference type="InterPro" id="IPR044882">
    <property type="entry name" value="I2BP1/2_C3HC4-RING_sf"/>
</dbReference>
<dbReference type="CDD" id="cd16511">
    <property type="entry name" value="vRING-HC_IRF2BP1-like"/>
    <property type="match status" value="1"/>
</dbReference>
<evidence type="ECO:0000256" key="4">
    <source>
        <dbReference type="SAM" id="MobiDB-lite"/>
    </source>
</evidence>
<keyword evidence="7" id="KW-1185">Reference proteome</keyword>
<dbReference type="PANTHER" id="PTHR10816">
    <property type="entry name" value="MYELIN TRANSCRIPTION FACTOR 1-RELATED"/>
    <property type="match status" value="1"/>
</dbReference>
<feature type="compositionally biased region" description="Polar residues" evidence="4">
    <location>
        <begin position="348"/>
        <end position="365"/>
    </location>
</feature>
<dbReference type="RefSeq" id="XP_025418792.1">
    <property type="nucleotide sequence ID" value="XM_025563007.1"/>
</dbReference>
<evidence type="ECO:0000256" key="2">
    <source>
        <dbReference type="ARBA" id="ARBA00010802"/>
    </source>
</evidence>
<organism evidence="7 8">
    <name type="scientific">Sipha flava</name>
    <name type="common">yellow sugarcane aphid</name>
    <dbReference type="NCBI Taxonomy" id="143950"/>
    <lineage>
        <taxon>Eukaryota</taxon>
        <taxon>Metazoa</taxon>
        <taxon>Ecdysozoa</taxon>
        <taxon>Arthropoda</taxon>
        <taxon>Hexapoda</taxon>
        <taxon>Insecta</taxon>
        <taxon>Pterygota</taxon>
        <taxon>Neoptera</taxon>
        <taxon>Paraneoptera</taxon>
        <taxon>Hemiptera</taxon>
        <taxon>Sternorrhyncha</taxon>
        <taxon>Aphidomorpha</taxon>
        <taxon>Aphidoidea</taxon>
        <taxon>Aphididae</taxon>
        <taxon>Sipha</taxon>
    </lineage>
</organism>
<feature type="domain" description="Interferon regulatory factor 2-binding protein 1/2-like zinc finger" evidence="5">
    <location>
        <begin position="5"/>
        <end position="56"/>
    </location>
</feature>
<accession>A0A8B8G7F4</accession>
<dbReference type="FunFam" id="1.10.10.1580:FF:000001">
    <property type="entry name" value="interferon regulatory factor 2-binding protein 2"/>
    <property type="match status" value="1"/>
</dbReference>
<gene>
    <name evidence="8" type="primary">LOC112689343</name>
</gene>